<dbReference type="EMBL" id="LT634361">
    <property type="protein sequence ID" value="SFZ83388.1"/>
    <property type="molecule type" value="Genomic_DNA"/>
</dbReference>
<evidence type="ECO:0000313" key="2">
    <source>
        <dbReference type="EMBL" id="SFZ83388.1"/>
    </source>
</evidence>
<dbReference type="STRING" id="1349785.GCA_000509405_01429"/>
<feature type="chain" id="PRO_5013708829" description="Secreted protein" evidence="1">
    <location>
        <begin position="22"/>
        <end position="221"/>
    </location>
</feature>
<organism evidence="2 3">
    <name type="scientific">Tenacibaculum maritimum NCIMB 2154</name>
    <dbReference type="NCBI Taxonomy" id="1349785"/>
    <lineage>
        <taxon>Bacteria</taxon>
        <taxon>Pseudomonadati</taxon>
        <taxon>Bacteroidota</taxon>
        <taxon>Flavobacteriia</taxon>
        <taxon>Flavobacteriales</taxon>
        <taxon>Flavobacteriaceae</taxon>
        <taxon>Tenacibaculum</taxon>
    </lineage>
</organism>
<evidence type="ECO:0000256" key="1">
    <source>
        <dbReference type="SAM" id="SignalP"/>
    </source>
</evidence>
<name>A0A2H1EB26_9FLAO</name>
<feature type="signal peptide" evidence="1">
    <location>
        <begin position="1"/>
        <end position="21"/>
    </location>
</feature>
<keyword evidence="1" id="KW-0732">Signal</keyword>
<dbReference type="Proteomes" id="UP000231564">
    <property type="component" value="Chromosome MARIT"/>
</dbReference>
<reference evidence="2 3" key="1">
    <citation type="submission" date="2016-11" db="EMBL/GenBank/DDBJ databases">
        <authorList>
            <person name="Jaros S."/>
            <person name="Januszkiewicz K."/>
            <person name="Wedrychowicz H."/>
        </authorList>
    </citation>
    <scope>NUCLEOTIDE SEQUENCE [LARGE SCALE GENOMIC DNA]</scope>
    <source>
        <strain evidence="2">NCIMB 2154T</strain>
    </source>
</reference>
<evidence type="ECO:0008006" key="4">
    <source>
        <dbReference type="Google" id="ProtNLM"/>
    </source>
</evidence>
<proteinExistence type="predicted"/>
<dbReference type="OrthoDB" id="1148517at2"/>
<dbReference type="AlphaFoldDB" id="A0A2H1EB26"/>
<dbReference type="RefSeq" id="WP_024741246.1">
    <property type="nucleotide sequence ID" value="NZ_BAUG01000022.1"/>
</dbReference>
<dbReference type="KEGG" id="tmar:MARIT_2042"/>
<protein>
    <recommendedName>
        <fullName evidence="4">Secreted protein</fullName>
    </recommendedName>
</protein>
<evidence type="ECO:0000313" key="3">
    <source>
        <dbReference type="Proteomes" id="UP000231564"/>
    </source>
</evidence>
<dbReference type="GeneID" id="47723523"/>
<gene>
    <name evidence="2" type="ORF">MARIT_2042</name>
</gene>
<accession>A0A2H1EB26</accession>
<sequence length="221" mass="24849">MKHLSQLLLLIMSFTKLHCFAQLDNSFGGNKNKGSSLETISAPVTTIKKPTSLDFNNSNGFKTAHKKQQQKERNIALEKAIETKGIFTPKMLAKQRYLKNMEGFRSEIPMIDKDLGSFNTKSKNIHISGADFGQIDGDVISIYRNGVKLFSNYTLGRNTKIFTIPLEIGFNKIEILAIDEGKLRPNTGAFTIYDDYKNVFLSDLWSLAKGAKVIAHVIREK</sequence>
<keyword evidence="3" id="KW-1185">Reference proteome</keyword>